<evidence type="ECO:0000256" key="6">
    <source>
        <dbReference type="ARBA" id="ARBA00023014"/>
    </source>
</evidence>
<dbReference type="InterPro" id="IPR006638">
    <property type="entry name" value="Elp3/MiaA/NifB-like_rSAM"/>
</dbReference>
<evidence type="ECO:0000256" key="4">
    <source>
        <dbReference type="ARBA" id="ARBA00022723"/>
    </source>
</evidence>
<dbReference type="EC" id="1.97.1.4" evidence="8"/>
<keyword evidence="3" id="KW-0949">S-adenosyl-L-methionine</keyword>
<dbReference type="Pfam" id="PF04055">
    <property type="entry name" value="Radical_SAM"/>
    <property type="match status" value="1"/>
</dbReference>
<sequence>MSALKCPICPRGCLLEDGQTGFCKGRANVGEKVIAVNYGRVSSIALDPIEKKPLAHFHPGKKILSVGSYGCNLRCSFCQNWSISQSFVPEGEGYTSPEALVKKAVELVRNGNIGLAYTYNEPLIGFEFVRDCSRLIVEKGLKNVVVSNGYVNEEPLLDLLPMIHAWNIDLKGFTEDFYKLVGGTLEPVKRSIELAARKSHVEVTTLIIPGLNDSEKEMRELSSWLASVDKRIPLHVTRFFPAWKMTDRPPTPIDTVYRLAGIAREKLDYVHEGNV</sequence>
<keyword evidence="9" id="KW-1185">Reference proteome</keyword>
<gene>
    <name evidence="8" type="ORF">J2Z34_002446</name>
</gene>
<dbReference type="PANTHER" id="PTHR30352:SF5">
    <property type="entry name" value="PYRUVATE FORMATE-LYASE 1-ACTIVATING ENZYME"/>
    <property type="match status" value="1"/>
</dbReference>
<dbReference type="SFLD" id="SFLDG01101">
    <property type="entry name" value="Uncharacterised_Radical_SAM_Su"/>
    <property type="match status" value="1"/>
</dbReference>
<dbReference type="SUPFAM" id="SSF102114">
    <property type="entry name" value="Radical SAM enzymes"/>
    <property type="match status" value="1"/>
</dbReference>
<dbReference type="PANTHER" id="PTHR30352">
    <property type="entry name" value="PYRUVATE FORMATE-LYASE-ACTIVATING ENZYME"/>
    <property type="match status" value="1"/>
</dbReference>
<dbReference type="InterPro" id="IPR007197">
    <property type="entry name" value="rSAM"/>
</dbReference>
<dbReference type="InterPro" id="IPR058240">
    <property type="entry name" value="rSAM_sf"/>
</dbReference>
<dbReference type="RefSeq" id="WP_209460134.1">
    <property type="nucleotide sequence ID" value="NZ_JAGGKC010000021.1"/>
</dbReference>
<dbReference type="InterPro" id="IPR027596">
    <property type="entry name" value="AmmeMemoSam_rS"/>
</dbReference>
<keyword evidence="6" id="KW-0411">Iron-sulfur</keyword>
<dbReference type="InterPro" id="IPR013785">
    <property type="entry name" value="Aldolase_TIM"/>
</dbReference>
<dbReference type="EMBL" id="JAGGKC010000021">
    <property type="protein sequence ID" value="MBP1919950.1"/>
    <property type="molecule type" value="Genomic_DNA"/>
</dbReference>
<proteinExistence type="predicted"/>
<keyword evidence="8" id="KW-0456">Lyase</keyword>
<dbReference type="PROSITE" id="PS51918">
    <property type="entry name" value="RADICAL_SAM"/>
    <property type="match status" value="1"/>
</dbReference>
<name>A0ABS4G5W8_9CLOT</name>
<dbReference type="Gene3D" id="3.20.20.70">
    <property type="entry name" value="Aldolase class I"/>
    <property type="match status" value="1"/>
</dbReference>
<feature type="domain" description="Radical SAM core" evidence="7">
    <location>
        <begin position="56"/>
        <end position="272"/>
    </location>
</feature>
<evidence type="ECO:0000256" key="1">
    <source>
        <dbReference type="ARBA" id="ARBA00001966"/>
    </source>
</evidence>
<protein>
    <submittedName>
        <fullName evidence="8">Pyruvate formate lyase activating enzyme</fullName>
        <ecNumber evidence="8">1.97.1.4</ecNumber>
    </submittedName>
</protein>
<keyword evidence="5" id="KW-0408">Iron</keyword>
<accession>A0ABS4G5W8</accession>
<evidence type="ECO:0000256" key="3">
    <source>
        <dbReference type="ARBA" id="ARBA00022691"/>
    </source>
</evidence>
<dbReference type="GO" id="GO:0043365">
    <property type="term" value="F:[formate-C-acetyltransferase]-activating enzyme activity"/>
    <property type="evidence" value="ECO:0007669"/>
    <property type="project" value="UniProtKB-EC"/>
</dbReference>
<dbReference type="GO" id="GO:0016829">
    <property type="term" value="F:lyase activity"/>
    <property type="evidence" value="ECO:0007669"/>
    <property type="project" value="UniProtKB-KW"/>
</dbReference>
<keyword evidence="4" id="KW-0479">Metal-binding</keyword>
<comment type="cofactor">
    <cofactor evidence="1">
        <name>[4Fe-4S] cluster</name>
        <dbReference type="ChEBI" id="CHEBI:49883"/>
    </cofactor>
</comment>
<dbReference type="InterPro" id="IPR034457">
    <property type="entry name" value="Organic_radical-activating"/>
</dbReference>
<keyword evidence="2" id="KW-0004">4Fe-4S</keyword>
<dbReference type="CDD" id="cd01335">
    <property type="entry name" value="Radical_SAM"/>
    <property type="match status" value="1"/>
</dbReference>
<organism evidence="8 9">
    <name type="scientific">Youngiibacter multivorans</name>
    <dbReference type="NCBI Taxonomy" id="937251"/>
    <lineage>
        <taxon>Bacteria</taxon>
        <taxon>Bacillati</taxon>
        <taxon>Bacillota</taxon>
        <taxon>Clostridia</taxon>
        <taxon>Eubacteriales</taxon>
        <taxon>Clostridiaceae</taxon>
        <taxon>Youngiibacter</taxon>
    </lineage>
</organism>
<dbReference type="SFLD" id="SFLDS00029">
    <property type="entry name" value="Radical_SAM"/>
    <property type="match status" value="1"/>
</dbReference>
<evidence type="ECO:0000313" key="9">
    <source>
        <dbReference type="Proteomes" id="UP001519271"/>
    </source>
</evidence>
<evidence type="ECO:0000259" key="7">
    <source>
        <dbReference type="PROSITE" id="PS51918"/>
    </source>
</evidence>
<dbReference type="PIRSF" id="PIRSF004869">
    <property type="entry name" value="PflX_prd"/>
    <property type="match status" value="1"/>
</dbReference>
<evidence type="ECO:0000313" key="8">
    <source>
        <dbReference type="EMBL" id="MBP1919950.1"/>
    </source>
</evidence>
<dbReference type="Proteomes" id="UP001519271">
    <property type="component" value="Unassembled WGS sequence"/>
</dbReference>
<dbReference type="InterPro" id="IPR016431">
    <property type="entry name" value="Pyrv-formate_lyase-activ_prd"/>
</dbReference>
<evidence type="ECO:0000256" key="5">
    <source>
        <dbReference type="ARBA" id="ARBA00023004"/>
    </source>
</evidence>
<dbReference type="NCBIfam" id="TIGR04337">
    <property type="entry name" value="AmmeMemoSam_rS"/>
    <property type="match status" value="1"/>
</dbReference>
<comment type="caution">
    <text evidence="8">The sequence shown here is derived from an EMBL/GenBank/DDBJ whole genome shotgun (WGS) entry which is preliminary data.</text>
</comment>
<keyword evidence="8" id="KW-0560">Oxidoreductase</keyword>
<evidence type="ECO:0000256" key="2">
    <source>
        <dbReference type="ARBA" id="ARBA00022485"/>
    </source>
</evidence>
<keyword evidence="8" id="KW-0670">Pyruvate</keyword>
<dbReference type="SMART" id="SM00729">
    <property type="entry name" value="Elp3"/>
    <property type="match status" value="1"/>
</dbReference>
<reference evidence="8 9" key="1">
    <citation type="submission" date="2021-03" db="EMBL/GenBank/DDBJ databases">
        <title>Genomic Encyclopedia of Type Strains, Phase IV (KMG-IV): sequencing the most valuable type-strain genomes for metagenomic binning, comparative biology and taxonomic classification.</title>
        <authorList>
            <person name="Goeker M."/>
        </authorList>
    </citation>
    <scope>NUCLEOTIDE SEQUENCE [LARGE SCALE GENOMIC DNA]</scope>
    <source>
        <strain evidence="8 9">DSM 6139</strain>
    </source>
</reference>